<evidence type="ECO:0000256" key="1">
    <source>
        <dbReference type="ARBA" id="ARBA00004613"/>
    </source>
</evidence>
<dbReference type="InterPro" id="IPR036574">
    <property type="entry name" value="Scorpion_toxin-like_sf"/>
</dbReference>
<dbReference type="SUPFAM" id="SSF57095">
    <property type="entry name" value="Scorpion toxin-like"/>
    <property type="match status" value="1"/>
</dbReference>
<name>A0AA49K9R2_9SCOR</name>
<comment type="subcellular location">
    <subcellularLocation>
        <location evidence="1">Secreted</location>
    </subcellularLocation>
</comment>
<organism evidence="4">
    <name type="scientific">Tityus melici</name>
    <dbReference type="NCBI Taxonomy" id="3026321"/>
    <lineage>
        <taxon>Eukaryota</taxon>
        <taxon>Metazoa</taxon>
        <taxon>Ecdysozoa</taxon>
        <taxon>Arthropoda</taxon>
        <taxon>Chelicerata</taxon>
        <taxon>Arachnida</taxon>
        <taxon>Scorpiones</taxon>
        <taxon>Buthida</taxon>
        <taxon>Buthoidea</taxon>
        <taxon>Buthidae</taxon>
        <taxon>Tityus</taxon>
    </lineage>
</organism>
<keyword evidence="3" id="KW-0732">Signal</keyword>
<accession>A0AA49K9R2</accession>
<reference evidence="4" key="1">
    <citation type="submission" date="2023-01" db="EMBL/GenBank/DDBJ databases">
        <title>Tityus melici venom characterization: a new scorpion of medical importance.</title>
        <authorList>
            <person name="Kalapothakis Y."/>
            <person name="Miranda K."/>
            <person name="Aragao M."/>
            <person name="Larangote D."/>
            <person name="Braga-Pereira G."/>
            <person name="Noetzold M."/>
            <person name="Molina D."/>
            <person name="Langer R."/>
            <person name="Conceicao I.M."/>
            <person name="Guerra-Duarte C."/>
            <person name="Kalapothakis E."/>
            <person name="Chavez-Olortegui C."/>
            <person name="Borges A."/>
        </authorList>
    </citation>
    <scope>NUCLEOTIDE SEQUENCE</scope>
    <source>
        <strain evidence="4">Tme34</strain>
    </source>
</reference>
<evidence type="ECO:0000256" key="2">
    <source>
        <dbReference type="ARBA" id="ARBA00022525"/>
    </source>
</evidence>
<feature type="chain" id="PRO_5041286433" evidence="3">
    <location>
        <begin position="20"/>
        <end position="87"/>
    </location>
</feature>
<dbReference type="GO" id="GO:0005576">
    <property type="term" value="C:extracellular region"/>
    <property type="evidence" value="ECO:0007669"/>
    <property type="project" value="UniProtKB-SubCell"/>
</dbReference>
<dbReference type="EMBL" id="OQ368619">
    <property type="protein sequence ID" value="WLF82739.1"/>
    <property type="molecule type" value="mRNA"/>
</dbReference>
<evidence type="ECO:0000256" key="3">
    <source>
        <dbReference type="SAM" id="SignalP"/>
    </source>
</evidence>
<feature type="signal peptide" evidence="3">
    <location>
        <begin position="1"/>
        <end position="19"/>
    </location>
</feature>
<sequence length="87" mass="10365">MTALFYLLFLTSVIIETHQECDMEKLDGDFPRQNNGYLYVCKDVETCFHICEERDLNRNHAKCCYENCFCEHLHGEKIRKQNVSQKI</sequence>
<keyword evidence="2" id="KW-0964">Secreted</keyword>
<proteinExistence type="evidence at transcript level"/>
<protein>
    <submittedName>
        <fullName evidence="4">NaTx</fullName>
    </submittedName>
</protein>
<evidence type="ECO:0000313" key="4">
    <source>
        <dbReference type="EMBL" id="WLF82739.1"/>
    </source>
</evidence>
<dbReference type="AlphaFoldDB" id="A0AA49K9R2"/>